<feature type="domain" description="Rhodanese" evidence="4">
    <location>
        <begin position="331"/>
        <end position="397"/>
    </location>
</feature>
<keyword evidence="5" id="KW-0649">Protein kinase inhibitor</keyword>
<evidence type="ECO:0000313" key="5">
    <source>
        <dbReference type="EMBL" id="MFC0239524.1"/>
    </source>
</evidence>
<sequence length="424" mass="44350">MRDASGWTVIGGQAGSTPAALVADGDGRAWYVKTPPSDDHARNELLANRLYRLAGTAVAEVELVRRGGALAVASAVVRGASLGEALSSPAPGVAAAVCRDFAVDAWLGNRDVLGADLDNVLVTRSGAVVRIDQGGALAFRARGAVKTDFGPAATEFDTLRDPRSNAVAASVFSAMTPHALAASVAKVAAISDAAIGETVSGVLGDTPPAQAMTALLIARRDDLARRVAEAGAPAPRARRLAGLRTSTTHPLQIAEVRASPAHGRIGITFCPGKHDATALTGGWARDLGADLDAIRDWGASLVITLVEPSELALLRVPQLGEEVQRRAMRWLHLPIPDYHPPTADFERRWASEGRPIRQQLRDGHDLVVHCKGGLGRAGMIAARLLVELGVPPLEAIAQVRKARGRGAIETSAQQAVVERATAID</sequence>
<proteinExistence type="predicted"/>
<dbReference type="CDD" id="cd14505">
    <property type="entry name" value="CDKN3-like"/>
    <property type="match status" value="1"/>
</dbReference>
<feature type="domain" description="Tyrosine specific protein phosphatases" evidence="3">
    <location>
        <begin position="347"/>
        <end position="403"/>
    </location>
</feature>
<dbReference type="Pfam" id="PF22784">
    <property type="entry name" value="PTP-SAK"/>
    <property type="match status" value="1"/>
</dbReference>
<dbReference type="EC" id="3.1.3.48" evidence="1"/>
<evidence type="ECO:0000256" key="2">
    <source>
        <dbReference type="ARBA" id="ARBA00022801"/>
    </source>
</evidence>
<evidence type="ECO:0000256" key="1">
    <source>
        <dbReference type="ARBA" id="ARBA00013064"/>
    </source>
</evidence>
<gene>
    <name evidence="5" type="ORF">ACFFJ6_03550</name>
</gene>
<dbReference type="PROSITE" id="PS50056">
    <property type="entry name" value="TYR_PHOSPHATASE_2"/>
    <property type="match status" value="1"/>
</dbReference>
<protein>
    <recommendedName>
        <fullName evidence="1">protein-tyrosine-phosphatase</fullName>
        <ecNumber evidence="1">3.1.3.48</ecNumber>
    </recommendedName>
</protein>
<dbReference type="EMBL" id="JBHLWM010000001">
    <property type="protein sequence ID" value="MFC0239524.1"/>
    <property type="molecule type" value="Genomic_DNA"/>
</dbReference>
<evidence type="ECO:0000259" key="3">
    <source>
        <dbReference type="PROSITE" id="PS50056"/>
    </source>
</evidence>
<evidence type="ECO:0000259" key="4">
    <source>
        <dbReference type="PROSITE" id="PS50206"/>
    </source>
</evidence>
<dbReference type="RefSeq" id="WP_378384424.1">
    <property type="nucleotide sequence ID" value="NZ_JBHLWM010000001.1"/>
</dbReference>
<dbReference type="InterPro" id="IPR001763">
    <property type="entry name" value="Rhodanese-like_dom"/>
</dbReference>
<dbReference type="PANTHER" id="PTHR23339">
    <property type="entry name" value="TYROSINE SPECIFIC PROTEIN PHOSPHATASE AND DUAL SPECIFICITY PROTEIN PHOSPHATASE"/>
    <property type="match status" value="1"/>
</dbReference>
<dbReference type="Proteomes" id="UP001589775">
    <property type="component" value="Unassembled WGS sequence"/>
</dbReference>
<dbReference type="GO" id="GO:0004860">
    <property type="term" value="F:protein kinase inhibitor activity"/>
    <property type="evidence" value="ECO:0007669"/>
    <property type="project" value="UniProtKB-KW"/>
</dbReference>
<dbReference type="InterPro" id="IPR057023">
    <property type="entry name" value="PTP-SAK"/>
</dbReference>
<accession>A0ABV6EMV0</accession>
<dbReference type="InterPro" id="IPR050561">
    <property type="entry name" value="PTP"/>
</dbReference>
<name>A0ABV6EMV0_9BRAD</name>
<dbReference type="PROSITE" id="PS50206">
    <property type="entry name" value="RHODANESE_3"/>
    <property type="match status" value="1"/>
</dbReference>
<reference evidence="5 6" key="1">
    <citation type="submission" date="2024-09" db="EMBL/GenBank/DDBJ databases">
        <authorList>
            <person name="Sun Q."/>
            <person name="Mori K."/>
        </authorList>
    </citation>
    <scope>NUCLEOTIDE SEQUENCE [LARGE SCALE GENOMIC DNA]</scope>
    <source>
        <strain evidence="5 6">KCTC 23279</strain>
    </source>
</reference>
<evidence type="ECO:0000313" key="6">
    <source>
        <dbReference type="Proteomes" id="UP001589775"/>
    </source>
</evidence>
<keyword evidence="2" id="KW-0378">Hydrolase</keyword>
<dbReference type="Gene3D" id="3.90.190.10">
    <property type="entry name" value="Protein tyrosine phosphatase superfamily"/>
    <property type="match status" value="1"/>
</dbReference>
<organism evidence="5 6">
    <name type="scientific">Rhodopseudomonas telluris</name>
    <dbReference type="NCBI Taxonomy" id="644215"/>
    <lineage>
        <taxon>Bacteria</taxon>
        <taxon>Pseudomonadati</taxon>
        <taxon>Pseudomonadota</taxon>
        <taxon>Alphaproteobacteria</taxon>
        <taxon>Hyphomicrobiales</taxon>
        <taxon>Nitrobacteraceae</taxon>
        <taxon>Rhodopseudomonas</taxon>
    </lineage>
</organism>
<keyword evidence="6" id="KW-1185">Reference proteome</keyword>
<dbReference type="SUPFAM" id="SSF52799">
    <property type="entry name" value="(Phosphotyrosine protein) phosphatases II"/>
    <property type="match status" value="1"/>
</dbReference>
<dbReference type="InterPro" id="IPR000387">
    <property type="entry name" value="Tyr_Pase_dom"/>
</dbReference>
<comment type="caution">
    <text evidence="5">The sequence shown here is derived from an EMBL/GenBank/DDBJ whole genome shotgun (WGS) entry which is preliminary data.</text>
</comment>
<dbReference type="InterPro" id="IPR029021">
    <property type="entry name" value="Prot-tyrosine_phosphatase-like"/>
</dbReference>